<dbReference type="InterPro" id="IPR038628">
    <property type="entry name" value="XkdM-like_sf"/>
</dbReference>
<dbReference type="Pfam" id="PF09393">
    <property type="entry name" value="DUF2001"/>
    <property type="match status" value="1"/>
</dbReference>
<organism evidence="1 2">
    <name type="scientific">Clostridium moutaii</name>
    <dbReference type="NCBI Taxonomy" id="3240932"/>
    <lineage>
        <taxon>Bacteria</taxon>
        <taxon>Bacillati</taxon>
        <taxon>Bacillota</taxon>
        <taxon>Clostridia</taxon>
        <taxon>Eubacteriales</taxon>
        <taxon>Clostridiaceae</taxon>
        <taxon>Clostridium</taxon>
    </lineage>
</organism>
<sequence length="140" mass="15675">MDISNKVLSGTEADLWINGDEIEERNKVEIKVEGVYDAIELAGDYATHNRYMGWKGTGTLTLFKMHSRALNLIGGAFKTGVFPDIDIIGSMTNKQTGETERLAIHGVQITEFDFQYETKKSTQEAIPFTFTDYDVLEAIS</sequence>
<comment type="caution">
    <text evidence="1">The sequence shown here is derived from an EMBL/GenBank/DDBJ whole genome shotgun (WGS) entry which is preliminary data.</text>
</comment>
<dbReference type="InterPro" id="IPR018989">
    <property type="entry name" value="DUF2001"/>
</dbReference>
<dbReference type="RefSeq" id="WP_369705504.1">
    <property type="nucleotide sequence ID" value="NZ_JBGEWD010000021.1"/>
</dbReference>
<accession>A0ABV4BS49</accession>
<keyword evidence="2" id="KW-1185">Reference proteome</keyword>
<evidence type="ECO:0000313" key="2">
    <source>
        <dbReference type="Proteomes" id="UP001564657"/>
    </source>
</evidence>
<proteinExistence type="predicted"/>
<dbReference type="SUPFAM" id="SSF69279">
    <property type="entry name" value="Phage tail proteins"/>
    <property type="match status" value="1"/>
</dbReference>
<name>A0ABV4BS49_9CLOT</name>
<dbReference type="Proteomes" id="UP001564657">
    <property type="component" value="Unassembled WGS sequence"/>
</dbReference>
<reference evidence="1 2" key="1">
    <citation type="submission" date="2024-08" db="EMBL/GenBank/DDBJ databases">
        <title>Clostridium lapicellarii sp. nov., and Clostridium renhuaiense sp. nov., two species isolated from the mud in a fermentation cellar used for producing sauce-flavour Chinese liquors.</title>
        <authorList>
            <person name="Yang F."/>
            <person name="Wang H."/>
            <person name="Chen L.Q."/>
            <person name="Zhou N."/>
            <person name="Lu J.J."/>
            <person name="Pu X.X."/>
            <person name="Wan B."/>
            <person name="Wang L."/>
            <person name="Liu S.J."/>
        </authorList>
    </citation>
    <scope>NUCLEOTIDE SEQUENCE [LARGE SCALE GENOMIC DNA]</scope>
    <source>
        <strain evidence="1 2">MT-5</strain>
    </source>
</reference>
<protein>
    <submittedName>
        <fullName evidence="1">Phage tail tube protein</fullName>
    </submittedName>
</protein>
<dbReference type="Gene3D" id="2.30.110.40">
    <property type="entry name" value="Phage tail tube protein"/>
    <property type="match status" value="1"/>
</dbReference>
<evidence type="ECO:0000313" key="1">
    <source>
        <dbReference type="EMBL" id="MEY8001611.1"/>
    </source>
</evidence>
<dbReference type="EMBL" id="JBGEWD010000021">
    <property type="protein sequence ID" value="MEY8001611.1"/>
    <property type="molecule type" value="Genomic_DNA"/>
</dbReference>
<gene>
    <name evidence="1" type="ORF">AB8U03_15685</name>
</gene>